<evidence type="ECO:0000313" key="2">
    <source>
        <dbReference type="Proteomes" id="UP000236291"/>
    </source>
</evidence>
<name>A0A2K3MH98_TRIPR</name>
<feature type="non-terminal residue" evidence="1">
    <location>
        <position position="47"/>
    </location>
</feature>
<organism evidence="1 2">
    <name type="scientific">Trifolium pratense</name>
    <name type="common">Red clover</name>
    <dbReference type="NCBI Taxonomy" id="57577"/>
    <lineage>
        <taxon>Eukaryota</taxon>
        <taxon>Viridiplantae</taxon>
        <taxon>Streptophyta</taxon>
        <taxon>Embryophyta</taxon>
        <taxon>Tracheophyta</taxon>
        <taxon>Spermatophyta</taxon>
        <taxon>Magnoliopsida</taxon>
        <taxon>eudicotyledons</taxon>
        <taxon>Gunneridae</taxon>
        <taxon>Pentapetalae</taxon>
        <taxon>rosids</taxon>
        <taxon>fabids</taxon>
        <taxon>Fabales</taxon>
        <taxon>Fabaceae</taxon>
        <taxon>Papilionoideae</taxon>
        <taxon>50 kb inversion clade</taxon>
        <taxon>NPAAA clade</taxon>
        <taxon>Hologalegina</taxon>
        <taxon>IRL clade</taxon>
        <taxon>Trifolieae</taxon>
        <taxon>Trifolium</taxon>
    </lineage>
</organism>
<reference evidence="1 2" key="1">
    <citation type="journal article" date="2014" name="Am. J. Bot.">
        <title>Genome assembly and annotation for red clover (Trifolium pratense; Fabaceae).</title>
        <authorList>
            <person name="Istvanek J."/>
            <person name="Jaros M."/>
            <person name="Krenek A."/>
            <person name="Repkova J."/>
        </authorList>
    </citation>
    <scope>NUCLEOTIDE SEQUENCE [LARGE SCALE GENOMIC DNA]</scope>
    <source>
        <strain evidence="2">cv. Tatra</strain>
        <tissue evidence="1">Young leaves</tissue>
    </source>
</reference>
<gene>
    <name evidence="1" type="ORF">L195_g046264</name>
</gene>
<dbReference type="AlphaFoldDB" id="A0A2K3MH98"/>
<comment type="caution">
    <text evidence="1">The sequence shown here is derived from an EMBL/GenBank/DDBJ whole genome shotgun (WGS) entry which is preliminary data.</text>
</comment>
<accession>A0A2K3MH98</accession>
<dbReference type="Proteomes" id="UP000236291">
    <property type="component" value="Unassembled WGS sequence"/>
</dbReference>
<reference evidence="1 2" key="2">
    <citation type="journal article" date="2017" name="Front. Plant Sci.">
        <title>Gene Classification and Mining of Molecular Markers Useful in Red Clover (Trifolium pratense) Breeding.</title>
        <authorList>
            <person name="Istvanek J."/>
            <person name="Dluhosova J."/>
            <person name="Dluhos P."/>
            <person name="Patkova L."/>
            <person name="Nedelnik J."/>
            <person name="Repkova J."/>
        </authorList>
    </citation>
    <scope>NUCLEOTIDE SEQUENCE [LARGE SCALE GENOMIC DNA]</scope>
    <source>
        <strain evidence="2">cv. Tatra</strain>
        <tissue evidence="1">Young leaves</tissue>
    </source>
</reference>
<proteinExistence type="predicted"/>
<dbReference type="EMBL" id="ASHM01061910">
    <property type="protein sequence ID" value="PNX90141.1"/>
    <property type="molecule type" value="Genomic_DNA"/>
</dbReference>
<protein>
    <submittedName>
        <fullName evidence="1">Uncharacterized protein</fullName>
    </submittedName>
</protein>
<evidence type="ECO:0000313" key="1">
    <source>
        <dbReference type="EMBL" id="PNX90141.1"/>
    </source>
</evidence>
<sequence length="47" mass="4960">MRMVVAVAVAVMEEDGGHWHCSRSAARLTVMVVVLTGGDSVMEGGRT</sequence>